<dbReference type="Proteomes" id="UP001059596">
    <property type="component" value="Chromosome 3R"/>
</dbReference>
<name>A0A9P9Z177_9MUSC</name>
<accession>A0A9P9Z177</accession>
<sequence length="77" mass="8691">MVLFYALLFISTLADDAVKQWRVWKMENALVCGLVRPGLDFFVCPAFMLLLFSMSGNAAGGDFFSDAQEKIFLNLYL</sequence>
<organism evidence="1 2">
    <name type="scientific">Drosophila gunungcola</name>
    <name type="common">fruit fly</name>
    <dbReference type="NCBI Taxonomy" id="103775"/>
    <lineage>
        <taxon>Eukaryota</taxon>
        <taxon>Metazoa</taxon>
        <taxon>Ecdysozoa</taxon>
        <taxon>Arthropoda</taxon>
        <taxon>Hexapoda</taxon>
        <taxon>Insecta</taxon>
        <taxon>Pterygota</taxon>
        <taxon>Neoptera</taxon>
        <taxon>Endopterygota</taxon>
        <taxon>Diptera</taxon>
        <taxon>Brachycera</taxon>
        <taxon>Muscomorpha</taxon>
        <taxon>Ephydroidea</taxon>
        <taxon>Drosophilidae</taxon>
        <taxon>Drosophila</taxon>
        <taxon>Sophophora</taxon>
    </lineage>
</organism>
<evidence type="ECO:0000313" key="1">
    <source>
        <dbReference type="EMBL" id="KAI8046478.1"/>
    </source>
</evidence>
<dbReference type="AlphaFoldDB" id="A0A9P9Z177"/>
<protein>
    <submittedName>
        <fullName evidence="1">Uncharacterized protein</fullName>
    </submittedName>
</protein>
<comment type="caution">
    <text evidence="1">The sequence shown here is derived from an EMBL/GenBank/DDBJ whole genome shotgun (WGS) entry which is preliminary data.</text>
</comment>
<gene>
    <name evidence="1" type="ORF">M5D96_002688</name>
</gene>
<evidence type="ECO:0000313" key="2">
    <source>
        <dbReference type="Proteomes" id="UP001059596"/>
    </source>
</evidence>
<keyword evidence="2" id="KW-1185">Reference proteome</keyword>
<reference evidence="1" key="1">
    <citation type="journal article" date="2023" name="Genome Biol. Evol.">
        <title>Long-read-based Genome Assembly of Drosophila gunungcola Reveals Fewer Chemosensory Genes in Flower-breeding Species.</title>
        <authorList>
            <person name="Negi A."/>
            <person name="Liao B.Y."/>
            <person name="Yeh S.D."/>
        </authorList>
    </citation>
    <scope>NUCLEOTIDE SEQUENCE</scope>
    <source>
        <strain evidence="1">Sukarami</strain>
    </source>
</reference>
<dbReference type="EMBL" id="JAMKOV010000001">
    <property type="protein sequence ID" value="KAI8046478.1"/>
    <property type="molecule type" value="Genomic_DNA"/>
</dbReference>
<proteinExistence type="predicted"/>